<name>A0A0E2Q3D5_STRTR</name>
<sequence length="353" mass="40521">MPNKVNKGEWAELFVFLKALAEGKIYSADENLEKVEKSFYVILSAIKQEGAINKEYKRIEFTNKVLLLVNNLECIEIPYEEFDFFSQIVLESIKSGKGTFEIPEIEPFLQKIKITKIKASNDSKKDIIFKIHDDFTGAEPIIGFSIKSYIGNKPTLLNASGATKVQYKLSRPLSTYEVEFLHNINTRTKIKDRVEYIKDKGVLLDFDSMINETFNRNLQMVDYRMPEILGNLFLESYFVEGKSISDVVDKYCDEFSEDKEIIIHKVKDLLVAVALGMEPNTKWTGLEDANGGYIVVKDDGEVLCYHIYDRNKLRNYLFRNTKFDSPSSSRTGAGLITVHNGEQKFSLTIQIRF</sequence>
<proteinExistence type="predicted"/>
<dbReference type="Pfam" id="PF09561">
    <property type="entry name" value="RE_HpaII"/>
    <property type="match status" value="1"/>
</dbReference>
<evidence type="ECO:0000313" key="2">
    <source>
        <dbReference type="Proteomes" id="UP000024559"/>
    </source>
</evidence>
<dbReference type="InterPro" id="IPR019062">
    <property type="entry name" value="Restrct_endonuc_II_HpaII"/>
</dbReference>
<gene>
    <name evidence="1" type="ORF">X841_04805</name>
</gene>
<protein>
    <submittedName>
        <fullName evidence="1">Type II restriction endonuclease HpaII</fullName>
    </submittedName>
</protein>
<organism evidence="1 2">
    <name type="scientific">Streptococcus thermophilus M17PTZA496</name>
    <dbReference type="NCBI Taxonomy" id="1433289"/>
    <lineage>
        <taxon>Bacteria</taxon>
        <taxon>Bacillati</taxon>
        <taxon>Bacillota</taxon>
        <taxon>Bacilli</taxon>
        <taxon>Lactobacillales</taxon>
        <taxon>Streptococcaceae</taxon>
        <taxon>Streptococcus</taxon>
    </lineage>
</organism>
<keyword evidence="1" id="KW-0540">Nuclease</keyword>
<dbReference type="AlphaFoldDB" id="A0A0E2Q3D5"/>
<dbReference type="RefSeq" id="WP_084828735.1">
    <property type="nucleotide sequence ID" value="NZ_CM002372.1"/>
</dbReference>
<dbReference type="EMBL" id="AZJT01000036">
    <property type="protein sequence ID" value="ETW90203.1"/>
    <property type="molecule type" value="Genomic_DNA"/>
</dbReference>
<comment type="caution">
    <text evidence="1">The sequence shown here is derived from an EMBL/GenBank/DDBJ whole genome shotgun (WGS) entry which is preliminary data.</text>
</comment>
<keyword evidence="1" id="KW-0378">Hydrolase</keyword>
<dbReference type="GO" id="GO:0004519">
    <property type="term" value="F:endonuclease activity"/>
    <property type="evidence" value="ECO:0007669"/>
    <property type="project" value="UniProtKB-KW"/>
</dbReference>
<dbReference type="PATRIC" id="fig|1433289.7.peg.967"/>
<dbReference type="Proteomes" id="UP000024559">
    <property type="component" value="Chromosome"/>
</dbReference>
<accession>A0A0E2Q3D5</accession>
<reference evidence="2" key="1">
    <citation type="submission" date="2013-12" db="EMBL/GenBank/DDBJ databases">
        <title>Genome sequences of Streptococcus thermophilus strains MTH17CL396 and M17PTZA496 isolated from Fontina cheese in Valle d'Aosta region (Italy).</title>
        <authorList>
            <person name="Treu L."/>
            <person name="Giacomini A."/>
            <person name="Corich V."/>
            <person name="Vendramin V."/>
            <person name="Bovo B."/>
        </authorList>
    </citation>
    <scope>NUCLEOTIDE SEQUENCE [LARGE SCALE GENOMIC DNA]</scope>
    <source>
        <strain evidence="2">M17PTZA496</strain>
    </source>
</reference>
<dbReference type="REBASE" id="80090">
    <property type="entry name" value="Sth496ORF4800P"/>
</dbReference>
<evidence type="ECO:0000313" key="1">
    <source>
        <dbReference type="EMBL" id="ETW90203.1"/>
    </source>
</evidence>
<keyword evidence="1" id="KW-0255">Endonuclease</keyword>
<dbReference type="HOGENOM" id="CLU_064503_0_0_9"/>